<dbReference type="Pfam" id="PF06169">
    <property type="entry name" value="DUF982"/>
    <property type="match status" value="1"/>
</dbReference>
<dbReference type="STRING" id="1873176.BFN67_12190"/>
<dbReference type="EMBL" id="MDET01000004">
    <property type="protein sequence ID" value="OQM76938.1"/>
    <property type="molecule type" value="Genomic_DNA"/>
</dbReference>
<name>A0A1V8RUW8_9HYPH</name>
<comment type="caution">
    <text evidence="1">The sequence shown here is derived from an EMBL/GenBank/DDBJ whole genome shotgun (WGS) entry which is preliminary data.</text>
</comment>
<accession>A0A1V8RUW8</accession>
<dbReference type="AlphaFoldDB" id="A0A1V8RUW8"/>
<dbReference type="Proteomes" id="UP000191905">
    <property type="component" value="Unassembled WGS sequence"/>
</dbReference>
<dbReference type="Gene3D" id="6.10.250.730">
    <property type="match status" value="1"/>
</dbReference>
<evidence type="ECO:0000313" key="2">
    <source>
        <dbReference type="Proteomes" id="UP000191905"/>
    </source>
</evidence>
<gene>
    <name evidence="1" type="ORF">BFN67_12190</name>
</gene>
<evidence type="ECO:0008006" key="3">
    <source>
        <dbReference type="Google" id="ProtNLM"/>
    </source>
</evidence>
<sequence length="98" mass="10962">MTNSKFDQPVSVFVGLGFPREVATVLDAYDLLLEWTGISDLDYHGALEVCRKALIGERTAEDVRESLVHFARRRGILSEEALDQAARNLAREWGQISA</sequence>
<proteinExistence type="predicted"/>
<organism evidence="1 2">
    <name type="scientific">Manganibacter manganicus</name>
    <dbReference type="NCBI Taxonomy" id="1873176"/>
    <lineage>
        <taxon>Bacteria</taxon>
        <taxon>Pseudomonadati</taxon>
        <taxon>Pseudomonadota</taxon>
        <taxon>Alphaproteobacteria</taxon>
        <taxon>Hyphomicrobiales</taxon>
        <taxon>Phyllobacteriaceae</taxon>
        <taxon>Manganibacter</taxon>
    </lineage>
</organism>
<reference evidence="1 2" key="1">
    <citation type="journal article" date="2016" name="Int. J. Syst. Evol. Microbiol.">
        <title>Pseudaminobacter manganicus sp. nov., isolated from sludge of a manganese mine.</title>
        <authorList>
            <person name="Li J."/>
            <person name="Huang J."/>
            <person name="Liao S."/>
            <person name="Wang G."/>
        </authorList>
    </citation>
    <scope>NUCLEOTIDE SEQUENCE [LARGE SCALE GENOMIC DNA]</scope>
    <source>
        <strain evidence="1 2">JH-7</strain>
    </source>
</reference>
<dbReference type="InterPro" id="IPR010385">
    <property type="entry name" value="DUF982"/>
</dbReference>
<evidence type="ECO:0000313" key="1">
    <source>
        <dbReference type="EMBL" id="OQM76938.1"/>
    </source>
</evidence>
<protein>
    <recommendedName>
        <fullName evidence="3">DUF982 domain-containing protein</fullName>
    </recommendedName>
</protein>
<keyword evidence="2" id="KW-1185">Reference proteome</keyword>